<name>A0A345BXU6_9BACI</name>
<evidence type="ECO:0000313" key="8">
    <source>
        <dbReference type="Proteomes" id="UP000252100"/>
    </source>
</evidence>
<keyword evidence="8" id="KW-1185">Reference proteome</keyword>
<evidence type="ECO:0000313" key="7">
    <source>
        <dbReference type="EMBL" id="AXF55777.1"/>
    </source>
</evidence>
<evidence type="ECO:0000256" key="3">
    <source>
        <dbReference type="RuleBase" id="RU000393"/>
    </source>
</evidence>
<evidence type="ECO:0000256" key="4">
    <source>
        <dbReference type="SAM" id="MobiDB-lite"/>
    </source>
</evidence>
<dbReference type="PROSITE" id="PS00332">
    <property type="entry name" value="SOD_CU_ZN_2"/>
    <property type="match status" value="1"/>
</dbReference>
<dbReference type="SUPFAM" id="SSF49329">
    <property type="entry name" value="Cu,Zn superoxide dismutase-like"/>
    <property type="match status" value="1"/>
</dbReference>
<sequence length="221" mass="24288">MKKNFLPFVFIGAFSILLAACSSEDLEEDNESLDTPDNGEDNGEVQEMDEEDAVAEDVEEPEAIAELHDANEEPVGTVNFHERDGNTRITAEAENLDPGFHGFHIHEEGVCEPDAEEGPFDTAEGHYSPEDNEHGEHAGDLPPLYVKEDGAVEMSIESDRFTPDELVEEETAMIIHSNPDNFAHIPDRYTSEEQDESGPDEDTLDTGDAGDRVACAVIETP</sequence>
<comment type="similarity">
    <text evidence="1 3">Belongs to the Cu-Zn superoxide dismutase family.</text>
</comment>
<keyword evidence="5" id="KW-0732">Signal</keyword>
<comment type="cofactor">
    <cofactor evidence="3">
        <name>Zn(2+)</name>
        <dbReference type="ChEBI" id="CHEBI:29105"/>
    </cofactor>
    <text evidence="3">Binds 1 zinc ion per subunit.</text>
</comment>
<organism evidence="7 8">
    <name type="scientific">Salicibibacter kimchii</name>
    <dbReference type="NCBI Taxonomy" id="2099786"/>
    <lineage>
        <taxon>Bacteria</taxon>
        <taxon>Bacillati</taxon>
        <taxon>Bacillota</taxon>
        <taxon>Bacilli</taxon>
        <taxon>Bacillales</taxon>
        <taxon>Bacillaceae</taxon>
        <taxon>Salicibibacter</taxon>
    </lineage>
</organism>
<comment type="cofactor">
    <cofactor evidence="3">
        <name>Cu cation</name>
        <dbReference type="ChEBI" id="CHEBI:23378"/>
    </cofactor>
    <text evidence="3">Binds 1 copper ion per subunit.</text>
</comment>
<comment type="function">
    <text evidence="2">Destroys radicals which are normally produced within the cells and which are toxic to biological systems. May play a role in favoring mycobacterial survival in phagocytes.</text>
</comment>
<feature type="region of interest" description="Disordered" evidence="4">
    <location>
        <begin position="177"/>
        <end position="211"/>
    </location>
</feature>
<protein>
    <recommendedName>
        <fullName evidence="3">Superoxide dismutase [Cu-Zn]</fullName>
        <ecNumber evidence="3">1.15.1.1</ecNumber>
    </recommendedName>
</protein>
<gene>
    <name evidence="7" type="ORF">DT065_06885</name>
</gene>
<feature type="compositionally biased region" description="Acidic residues" evidence="4">
    <location>
        <begin position="192"/>
        <end position="205"/>
    </location>
</feature>
<dbReference type="GO" id="GO:0004784">
    <property type="term" value="F:superoxide dismutase activity"/>
    <property type="evidence" value="ECO:0007669"/>
    <property type="project" value="UniProtKB-EC"/>
</dbReference>
<dbReference type="InterPro" id="IPR024134">
    <property type="entry name" value="SOD_Cu/Zn_/chaperone"/>
</dbReference>
<evidence type="ECO:0000259" key="6">
    <source>
        <dbReference type="Pfam" id="PF00080"/>
    </source>
</evidence>
<evidence type="ECO:0000256" key="2">
    <source>
        <dbReference type="ARBA" id="ARBA00024900"/>
    </source>
</evidence>
<dbReference type="EMBL" id="CP031092">
    <property type="protein sequence ID" value="AXF55777.1"/>
    <property type="molecule type" value="Genomic_DNA"/>
</dbReference>
<evidence type="ECO:0000256" key="1">
    <source>
        <dbReference type="ARBA" id="ARBA00010457"/>
    </source>
</evidence>
<feature type="domain" description="Superoxide dismutase copper/zinc binding" evidence="6">
    <location>
        <begin position="76"/>
        <end position="218"/>
    </location>
</feature>
<dbReference type="KEGG" id="rue:DT065_06885"/>
<evidence type="ECO:0000256" key="5">
    <source>
        <dbReference type="SAM" id="SignalP"/>
    </source>
</evidence>
<dbReference type="InterPro" id="IPR001424">
    <property type="entry name" value="SOD_Cu_Zn_dom"/>
</dbReference>
<dbReference type="OrthoDB" id="9792957at2"/>
<dbReference type="InterPro" id="IPR018152">
    <property type="entry name" value="SOD_Cu/Zn_BS"/>
</dbReference>
<comment type="catalytic activity">
    <reaction evidence="3">
        <text>2 superoxide + 2 H(+) = H2O2 + O2</text>
        <dbReference type="Rhea" id="RHEA:20696"/>
        <dbReference type="ChEBI" id="CHEBI:15378"/>
        <dbReference type="ChEBI" id="CHEBI:15379"/>
        <dbReference type="ChEBI" id="CHEBI:16240"/>
        <dbReference type="ChEBI" id="CHEBI:18421"/>
        <dbReference type="EC" id="1.15.1.1"/>
    </reaction>
</comment>
<dbReference type="InterPro" id="IPR036423">
    <property type="entry name" value="SOD-like_Cu/Zn_dom_sf"/>
</dbReference>
<keyword evidence="3" id="KW-0862">Zinc</keyword>
<dbReference type="AlphaFoldDB" id="A0A345BXU6"/>
<dbReference type="GO" id="GO:0005507">
    <property type="term" value="F:copper ion binding"/>
    <property type="evidence" value="ECO:0007669"/>
    <property type="project" value="InterPro"/>
</dbReference>
<dbReference type="Pfam" id="PF00080">
    <property type="entry name" value="Sod_Cu"/>
    <property type="match status" value="1"/>
</dbReference>
<feature type="region of interest" description="Disordered" evidence="4">
    <location>
        <begin position="24"/>
        <end position="59"/>
    </location>
</feature>
<keyword evidence="3" id="KW-0186">Copper</keyword>
<feature type="chain" id="PRO_5039552586" description="Superoxide dismutase [Cu-Zn]" evidence="5">
    <location>
        <begin position="20"/>
        <end position="221"/>
    </location>
</feature>
<keyword evidence="3" id="KW-0479">Metal-binding</keyword>
<feature type="region of interest" description="Disordered" evidence="4">
    <location>
        <begin position="113"/>
        <end position="143"/>
    </location>
</feature>
<dbReference type="PANTHER" id="PTHR10003">
    <property type="entry name" value="SUPEROXIDE DISMUTASE CU-ZN -RELATED"/>
    <property type="match status" value="1"/>
</dbReference>
<keyword evidence="3" id="KW-0560">Oxidoreductase</keyword>
<accession>A0A345BXU6</accession>
<reference evidence="7 8" key="1">
    <citation type="journal article" date="2018" name="J. Microbiol.">
        <title>Salicibibacter kimchii gen. nov., sp. nov., a moderately halophilic and alkalitolerant bacterium in the family Bacillaceae, isolated from kimchi.</title>
        <authorList>
            <person name="Jang J.Y."/>
            <person name="Oh Y.J."/>
            <person name="Lim S.K."/>
            <person name="Park H.K."/>
            <person name="Lee C."/>
            <person name="Kim J.Y."/>
            <person name="Lee M.A."/>
            <person name="Choi H.J."/>
        </authorList>
    </citation>
    <scope>NUCLEOTIDE SEQUENCE [LARGE SCALE GENOMIC DNA]</scope>
    <source>
        <strain evidence="7 8">NKC1-1</strain>
    </source>
</reference>
<dbReference type="EC" id="1.15.1.1" evidence="3"/>
<dbReference type="RefSeq" id="WP_114371963.1">
    <property type="nucleotide sequence ID" value="NZ_CP031092.1"/>
</dbReference>
<dbReference type="CDD" id="cd00305">
    <property type="entry name" value="Cu-Zn_Superoxide_Dismutase"/>
    <property type="match status" value="1"/>
</dbReference>
<dbReference type="Proteomes" id="UP000252100">
    <property type="component" value="Chromosome"/>
</dbReference>
<feature type="signal peptide" evidence="5">
    <location>
        <begin position="1"/>
        <end position="19"/>
    </location>
</feature>
<feature type="compositionally biased region" description="Basic and acidic residues" evidence="4">
    <location>
        <begin position="123"/>
        <end position="139"/>
    </location>
</feature>
<dbReference type="PROSITE" id="PS51257">
    <property type="entry name" value="PROKAR_LIPOPROTEIN"/>
    <property type="match status" value="1"/>
</dbReference>
<proteinExistence type="inferred from homology"/>
<dbReference type="Gene3D" id="2.60.40.200">
    <property type="entry name" value="Superoxide dismutase, copper/zinc binding domain"/>
    <property type="match status" value="1"/>
</dbReference>